<evidence type="ECO:0000313" key="5">
    <source>
        <dbReference type="Proteomes" id="UP000324832"/>
    </source>
</evidence>
<dbReference type="GO" id="GO:0005764">
    <property type="term" value="C:lysosome"/>
    <property type="evidence" value="ECO:0007669"/>
    <property type="project" value="TreeGrafter"/>
</dbReference>
<protein>
    <recommendedName>
        <fullName evidence="3">Glycoside hydrolase family 38 central domain-containing protein</fullName>
    </recommendedName>
</protein>
<dbReference type="InterPro" id="IPR011330">
    <property type="entry name" value="Glyco_hydro/deAcase_b/a-brl"/>
</dbReference>
<dbReference type="Gene3D" id="3.20.110.10">
    <property type="entry name" value="Glycoside hydrolase 38, N terminal domain"/>
    <property type="match status" value="2"/>
</dbReference>
<dbReference type="SUPFAM" id="SSF88713">
    <property type="entry name" value="Glycoside hydrolase/deacetylase"/>
    <property type="match status" value="1"/>
</dbReference>
<dbReference type="Gene3D" id="2.60.40.1180">
    <property type="entry name" value="Golgi alpha-mannosidase II"/>
    <property type="match status" value="1"/>
</dbReference>
<feature type="non-terminal residue" evidence="4">
    <location>
        <position position="1"/>
    </location>
</feature>
<dbReference type="AlphaFoldDB" id="A0A5E4Q5E5"/>
<dbReference type="GO" id="GO:0006013">
    <property type="term" value="P:mannose metabolic process"/>
    <property type="evidence" value="ECO:0007669"/>
    <property type="project" value="InterPro"/>
</dbReference>
<dbReference type="Pfam" id="PF01074">
    <property type="entry name" value="Glyco_hydro_38N"/>
    <property type="match status" value="2"/>
</dbReference>
<dbReference type="PANTHER" id="PTHR11607">
    <property type="entry name" value="ALPHA-MANNOSIDASE"/>
    <property type="match status" value="1"/>
</dbReference>
<organism evidence="4 5">
    <name type="scientific">Leptidea sinapis</name>
    <dbReference type="NCBI Taxonomy" id="189913"/>
    <lineage>
        <taxon>Eukaryota</taxon>
        <taxon>Metazoa</taxon>
        <taxon>Ecdysozoa</taxon>
        <taxon>Arthropoda</taxon>
        <taxon>Hexapoda</taxon>
        <taxon>Insecta</taxon>
        <taxon>Pterygota</taxon>
        <taxon>Neoptera</taxon>
        <taxon>Endopterygota</taxon>
        <taxon>Lepidoptera</taxon>
        <taxon>Glossata</taxon>
        <taxon>Ditrysia</taxon>
        <taxon>Papilionoidea</taxon>
        <taxon>Pieridae</taxon>
        <taxon>Dismorphiinae</taxon>
        <taxon>Leptidea</taxon>
    </lineage>
</organism>
<dbReference type="SMART" id="SM00872">
    <property type="entry name" value="Alpha-mann_mid"/>
    <property type="match status" value="1"/>
</dbReference>
<name>A0A5E4Q5E5_9NEOP</name>
<feature type="domain" description="Glycoside hydrolase family 38 central" evidence="3">
    <location>
        <begin position="212"/>
        <end position="275"/>
    </location>
</feature>
<evidence type="ECO:0000313" key="4">
    <source>
        <dbReference type="EMBL" id="VVC92790.1"/>
    </source>
</evidence>
<evidence type="ECO:0000256" key="1">
    <source>
        <dbReference type="ARBA" id="ARBA00022801"/>
    </source>
</evidence>
<dbReference type="InterPro" id="IPR027291">
    <property type="entry name" value="Glyco_hydro_38_N_sf"/>
</dbReference>
<gene>
    <name evidence="4" type="ORF">LSINAPIS_LOCUS5147</name>
</gene>
<dbReference type="SUPFAM" id="SSF88688">
    <property type="entry name" value="Families 57/38 glycoside transferase middle domain"/>
    <property type="match status" value="1"/>
</dbReference>
<dbReference type="PANTHER" id="PTHR11607:SF3">
    <property type="entry name" value="LYSOSOMAL ALPHA-MANNOSIDASE"/>
    <property type="match status" value="1"/>
</dbReference>
<dbReference type="EMBL" id="FZQP02001415">
    <property type="protein sequence ID" value="VVC92790.1"/>
    <property type="molecule type" value="Genomic_DNA"/>
</dbReference>
<accession>A0A5E4Q5E5</accession>
<dbReference type="GO" id="GO:0004559">
    <property type="term" value="F:alpha-mannosidase activity"/>
    <property type="evidence" value="ECO:0007669"/>
    <property type="project" value="InterPro"/>
</dbReference>
<evidence type="ECO:0000259" key="3">
    <source>
        <dbReference type="SMART" id="SM00872"/>
    </source>
</evidence>
<evidence type="ECO:0000256" key="2">
    <source>
        <dbReference type="ARBA" id="ARBA00023295"/>
    </source>
</evidence>
<dbReference type="FunFam" id="1.20.1270.50:FF:000002">
    <property type="entry name" value="Alpha-mannosidase"/>
    <property type="match status" value="1"/>
</dbReference>
<dbReference type="Gene3D" id="1.20.1270.50">
    <property type="entry name" value="Glycoside hydrolase family 38, central domain"/>
    <property type="match status" value="1"/>
</dbReference>
<proteinExistence type="predicted"/>
<keyword evidence="5" id="KW-1185">Reference proteome</keyword>
<feature type="non-terminal residue" evidence="4">
    <location>
        <position position="406"/>
    </location>
</feature>
<reference evidence="4 5" key="1">
    <citation type="submission" date="2017-07" db="EMBL/GenBank/DDBJ databases">
        <authorList>
            <person name="Talla V."/>
            <person name="Backstrom N."/>
        </authorList>
    </citation>
    <scope>NUCLEOTIDE SEQUENCE [LARGE SCALE GENOMIC DNA]</scope>
</reference>
<dbReference type="Proteomes" id="UP000324832">
    <property type="component" value="Unassembled WGS sequence"/>
</dbReference>
<dbReference type="InterPro" id="IPR050843">
    <property type="entry name" value="Glycosyl_Hydrlase_38"/>
</dbReference>
<dbReference type="InterPro" id="IPR028995">
    <property type="entry name" value="Glyco_hydro_57/38_cen_sf"/>
</dbReference>
<dbReference type="InterPro" id="IPR000602">
    <property type="entry name" value="Glyco_hydro_38_N"/>
</dbReference>
<dbReference type="InterPro" id="IPR015341">
    <property type="entry name" value="Glyco_hydro_38_cen"/>
</dbReference>
<keyword evidence="1" id="KW-0378">Hydrolase</keyword>
<dbReference type="InterPro" id="IPR013780">
    <property type="entry name" value="Glyco_hydro_b"/>
</dbReference>
<keyword evidence="2" id="KW-0326">Glycosidase</keyword>
<sequence>FTVSETAYFWRWWKEQRGATRSTFRSLVAEGRIQFAGGGWVQADEATTYYLQLIDLYTWGLRKINDTLGPCGKPKAAWQIDTYGHSKEHTSLLAQMGYDGLFLEWSLCGEGVTSLVNDFISKIERQAKYYEHDNILVMMGGDFTYQSAANWFMNIDKLINHVSSHPANISDVNIFYSTPSCYLKAIYLYGKRDKAIHTEKADLLPYGSDSNTYWTGFYTSRPSLKYFAVRAHVLLQVVKQLTVLSRMSDSYELHLLRHAVSTSQQHVVNDFISILSDAVEVCTKKISQYLSILTPSWGGSRRPKGSQQFLVCHMLNISQCRFSETQDSILLLVYNPLSIKTYHHFTLSVLSLLKYKGQFTVYLGSFIAPCTYATTTDPLSISFPFDISTPLLTYCKTDFETVSVIM</sequence>
<dbReference type="InterPro" id="IPR037094">
    <property type="entry name" value="Glyco_hydro_38_cen_sf"/>
</dbReference>